<evidence type="ECO:0000256" key="1">
    <source>
        <dbReference type="SAM" id="MobiDB-lite"/>
    </source>
</evidence>
<dbReference type="GO" id="GO:0030027">
    <property type="term" value="C:lamellipodium"/>
    <property type="evidence" value="ECO:0007669"/>
    <property type="project" value="TreeGrafter"/>
</dbReference>
<dbReference type="GO" id="GO:0007015">
    <property type="term" value="P:actin filament organization"/>
    <property type="evidence" value="ECO:0007669"/>
    <property type="project" value="InterPro"/>
</dbReference>
<dbReference type="GO" id="GO:1904262">
    <property type="term" value="P:negative regulation of TORC1 signaling"/>
    <property type="evidence" value="ECO:0007669"/>
    <property type="project" value="TreeGrafter"/>
</dbReference>
<gene>
    <name evidence="3" type="ORF">g.34429</name>
    <name evidence="2" type="ORF">g.34430</name>
</gene>
<dbReference type="InterPro" id="IPR029982">
    <property type="entry name" value="Kptn"/>
</dbReference>
<sequence>MDNFINAHFFSLPSQGNIYSFTKLSLINGINKLLVASLKRKIYSFDYTENAEQLLQPNLKEIAFTYIPNGAEIISIDAFNKSVTCNDFCIGITIIKPNLALSDTEGPSTETYLNIYTEHDIDATFNLENIAQNCLILELNFIPYQLYHAELLPLPENHSCDEIGWLVSGSDFKIHVFKEDILNHTYYEVDASDFFPEFKVMPSVITWFSLEYANEKTRRISAIGCECGHIQLSVVCTITSVVLNIWTELLDGSVSNVLVLKFQSKVTEPPEKFKKFFESKEINTEDESSNFHLLVVNTLKPSLVFMDVMNNGLAQRKYLSGSDQFDMSTCGAIADLDFDGQMEILIGCYAEVILMYKYNGEKWVLRSRYKLANPIHGLKYLDLTGDGVKELAVLTLTGVHVLQHNPKDIYRKFINRLKKLMGKSYDLEDFNKDDEDSENGSILSEQENLTGLDSESTCEEGSEPSQDISILTVLSENLT</sequence>
<dbReference type="AlphaFoldDB" id="A0A1B6CK78"/>
<dbReference type="EMBL" id="GEDC01018184">
    <property type="protein sequence ID" value="JAS19114.1"/>
    <property type="molecule type" value="Transcribed_RNA"/>
</dbReference>
<dbReference type="SUPFAM" id="SSF69318">
    <property type="entry name" value="Integrin alpha N-terminal domain"/>
    <property type="match status" value="1"/>
</dbReference>
<dbReference type="InterPro" id="IPR028994">
    <property type="entry name" value="Integrin_alpha_N"/>
</dbReference>
<organism evidence="2">
    <name type="scientific">Clastoptera arizonana</name>
    <name type="common">Arizona spittle bug</name>
    <dbReference type="NCBI Taxonomy" id="38151"/>
    <lineage>
        <taxon>Eukaryota</taxon>
        <taxon>Metazoa</taxon>
        <taxon>Ecdysozoa</taxon>
        <taxon>Arthropoda</taxon>
        <taxon>Hexapoda</taxon>
        <taxon>Insecta</taxon>
        <taxon>Pterygota</taxon>
        <taxon>Neoptera</taxon>
        <taxon>Paraneoptera</taxon>
        <taxon>Hemiptera</taxon>
        <taxon>Auchenorrhyncha</taxon>
        <taxon>Cercopoidea</taxon>
        <taxon>Clastopteridae</taxon>
        <taxon>Clastoptera</taxon>
    </lineage>
</organism>
<evidence type="ECO:0000313" key="3">
    <source>
        <dbReference type="EMBL" id="JAS19114.1"/>
    </source>
</evidence>
<protein>
    <recommendedName>
        <fullName evidence="4">Kaptin</fullName>
    </recommendedName>
</protein>
<dbReference type="EMBL" id="GEDC01023510">
    <property type="protein sequence ID" value="JAS13788.1"/>
    <property type="molecule type" value="Transcribed_RNA"/>
</dbReference>
<dbReference type="GO" id="GO:0034198">
    <property type="term" value="P:cellular response to amino acid starvation"/>
    <property type="evidence" value="ECO:0007669"/>
    <property type="project" value="TreeGrafter"/>
</dbReference>
<evidence type="ECO:0000313" key="2">
    <source>
        <dbReference type="EMBL" id="JAS13788.1"/>
    </source>
</evidence>
<feature type="region of interest" description="Disordered" evidence="1">
    <location>
        <begin position="431"/>
        <end position="465"/>
    </location>
</feature>
<dbReference type="GO" id="GO:0051015">
    <property type="term" value="F:actin filament binding"/>
    <property type="evidence" value="ECO:0007669"/>
    <property type="project" value="TreeGrafter"/>
</dbReference>
<accession>A0A1B6CK78</accession>
<feature type="compositionally biased region" description="Polar residues" evidence="1">
    <location>
        <begin position="439"/>
        <end position="455"/>
    </location>
</feature>
<proteinExistence type="predicted"/>
<dbReference type="GO" id="GO:0015629">
    <property type="term" value="C:actin cytoskeleton"/>
    <property type="evidence" value="ECO:0007669"/>
    <property type="project" value="InterPro"/>
</dbReference>
<reference evidence="2" key="1">
    <citation type="submission" date="2015-12" db="EMBL/GenBank/DDBJ databases">
        <title>De novo transcriptome assembly of four potential Pierce s Disease insect vectors from Arizona vineyards.</title>
        <authorList>
            <person name="Tassone E.E."/>
        </authorList>
    </citation>
    <scope>NUCLEOTIDE SEQUENCE</scope>
</reference>
<dbReference type="PANTHER" id="PTHR15435">
    <property type="entry name" value="KICSTOR COMPLEX PROTEIN KAPTIN"/>
    <property type="match status" value="1"/>
</dbReference>
<dbReference type="PANTHER" id="PTHR15435:SF2">
    <property type="entry name" value="KICSTOR COMPLEX PROTEIN KAPTIN"/>
    <property type="match status" value="1"/>
</dbReference>
<name>A0A1B6CK78_9HEMI</name>
<evidence type="ECO:0008006" key="4">
    <source>
        <dbReference type="Google" id="ProtNLM"/>
    </source>
</evidence>